<dbReference type="Pfam" id="PF17820">
    <property type="entry name" value="PDZ_6"/>
    <property type="match status" value="1"/>
</dbReference>
<dbReference type="Pfam" id="PF13365">
    <property type="entry name" value="Trypsin_2"/>
    <property type="match status" value="1"/>
</dbReference>
<feature type="active site" description="Charge relay system" evidence="8">
    <location>
        <position position="226"/>
    </location>
</feature>
<keyword evidence="5" id="KW-0574">Periplasm</keyword>
<keyword evidence="2 12" id="KW-0645">Protease</keyword>
<organism evidence="12 13">
    <name type="scientific">Candidatus Defluviicoccus seviourii</name>
    <dbReference type="NCBI Taxonomy" id="2565273"/>
    <lineage>
        <taxon>Bacteria</taxon>
        <taxon>Pseudomonadati</taxon>
        <taxon>Pseudomonadota</taxon>
        <taxon>Alphaproteobacteria</taxon>
        <taxon>Rhodospirillales</taxon>
        <taxon>Rhodospirillaceae</taxon>
        <taxon>Defluviicoccus</taxon>
    </lineage>
</organism>
<evidence type="ECO:0000256" key="6">
    <source>
        <dbReference type="ARBA" id="ARBA00022801"/>
    </source>
</evidence>
<dbReference type="SUPFAM" id="SSF50156">
    <property type="entry name" value="PDZ domain-like"/>
    <property type="match status" value="2"/>
</dbReference>
<dbReference type="InterPro" id="IPR011782">
    <property type="entry name" value="Pept_S1C_Do"/>
</dbReference>
<feature type="signal peptide" evidence="10">
    <location>
        <begin position="1"/>
        <end position="27"/>
    </location>
</feature>
<dbReference type="GO" id="GO:0004252">
    <property type="term" value="F:serine-type endopeptidase activity"/>
    <property type="evidence" value="ECO:0007669"/>
    <property type="project" value="InterPro"/>
</dbReference>
<evidence type="ECO:0000256" key="9">
    <source>
        <dbReference type="PIRSR" id="PIRSR611782-2"/>
    </source>
</evidence>
<keyword evidence="4" id="KW-0677">Repeat</keyword>
<evidence type="ECO:0000256" key="8">
    <source>
        <dbReference type="PIRSR" id="PIRSR611782-1"/>
    </source>
</evidence>
<feature type="active site" description="Charge relay system" evidence="8">
    <location>
        <position position="120"/>
    </location>
</feature>
<dbReference type="NCBIfam" id="TIGR02037">
    <property type="entry name" value="degP_htrA_DO"/>
    <property type="match status" value="1"/>
</dbReference>
<feature type="chain" id="PRO_5038939465" evidence="10">
    <location>
        <begin position="28"/>
        <end position="479"/>
    </location>
</feature>
<dbReference type="GO" id="GO:0006508">
    <property type="term" value="P:proteolysis"/>
    <property type="evidence" value="ECO:0007669"/>
    <property type="project" value="UniProtKB-KW"/>
</dbReference>
<dbReference type="PANTHER" id="PTHR43343">
    <property type="entry name" value="PEPTIDASE S12"/>
    <property type="match status" value="1"/>
</dbReference>
<name>A0A564WDZ8_9PROT</name>
<protein>
    <submittedName>
        <fullName evidence="12">Periplasmic serine protease, Do</fullName>
        <ecNumber evidence="12">3.4.21.-</ecNumber>
    </submittedName>
</protein>
<comment type="subcellular location">
    <subcellularLocation>
        <location evidence="1">Periplasm</location>
    </subcellularLocation>
</comment>
<evidence type="ECO:0000313" key="12">
    <source>
        <dbReference type="EMBL" id="VUX46695.1"/>
    </source>
</evidence>
<sequence length="479" mass="50664">MVRRRWSRLGAGALVAALMVVASVASSEETRVDESRAPQSREQIRLSFAPVVGRAAPAVVNIYSRRIVQSRGSSPLFDDPLFRRFFGGDGSPGMQRQRVQNSLGSGVLVDPRGLIVTNHHVIAGADEVICVLSDRRELEATLVGSDERTDLAVLKVDVGDERLPFLQFRDSEQVEVGDLVLAIGNPFGVGQTVTSGIVSALAQTRVGISDLNFFIQTDAAINPGNSGGALIDVDGRLIGINTAIYSRSGGSLGIGFAVPSNMVRTVVEGFAGSGRVVRAWLGAWGRSVTADLAQGLDLKTPGGVVIEEVYPGGPADRAGIRIGDVIVAVQGRAVGDTAALDYRIATLPAGESSELELVRRGRPLAVRIRAEEPPEDPPRALTLLEGAHPLAGATVANLSPALAEELGEGRPWKGVVVVDIRAGTPAQRLGLKRGDRLVGLNGGEIATAPGLQRQAARARPPWQLRIRRGQETFDVVIRG</sequence>
<evidence type="ECO:0000313" key="13">
    <source>
        <dbReference type="Proteomes" id="UP000326641"/>
    </source>
</evidence>
<comment type="caution">
    <text evidence="12">The sequence shown here is derived from an EMBL/GenBank/DDBJ whole genome shotgun (WGS) entry which is preliminary data.</text>
</comment>
<evidence type="ECO:0000259" key="11">
    <source>
        <dbReference type="PROSITE" id="PS50106"/>
    </source>
</evidence>
<keyword evidence="3 10" id="KW-0732">Signal</keyword>
<feature type="binding site" evidence="9">
    <location>
        <begin position="224"/>
        <end position="226"/>
    </location>
    <ligand>
        <name>substrate</name>
    </ligand>
</feature>
<feature type="domain" description="PDZ" evidence="11">
    <location>
        <begin position="282"/>
        <end position="361"/>
    </location>
</feature>
<dbReference type="InterPro" id="IPR036034">
    <property type="entry name" value="PDZ_sf"/>
</dbReference>
<dbReference type="Pfam" id="PF13180">
    <property type="entry name" value="PDZ_2"/>
    <property type="match status" value="1"/>
</dbReference>
<dbReference type="InterPro" id="IPR001478">
    <property type="entry name" value="PDZ"/>
</dbReference>
<proteinExistence type="predicted"/>
<dbReference type="EC" id="3.4.21.-" evidence="12"/>
<dbReference type="GO" id="GO:0042597">
    <property type="term" value="C:periplasmic space"/>
    <property type="evidence" value="ECO:0007669"/>
    <property type="project" value="UniProtKB-SubCell"/>
</dbReference>
<evidence type="ECO:0000256" key="1">
    <source>
        <dbReference type="ARBA" id="ARBA00004418"/>
    </source>
</evidence>
<feature type="binding site" evidence="9">
    <location>
        <begin position="281"/>
        <end position="285"/>
    </location>
    <ligand>
        <name>substrate</name>
    </ligand>
</feature>
<dbReference type="PANTHER" id="PTHR43343:SF3">
    <property type="entry name" value="PROTEASE DO-LIKE 8, CHLOROPLASTIC"/>
    <property type="match status" value="1"/>
</dbReference>
<dbReference type="Proteomes" id="UP000326641">
    <property type="component" value="Unassembled WGS sequence"/>
</dbReference>
<feature type="binding site" evidence="9">
    <location>
        <position position="150"/>
    </location>
    <ligand>
        <name>substrate</name>
    </ligand>
</feature>
<accession>A0A564WDZ8</accession>
<dbReference type="InterPro" id="IPR051201">
    <property type="entry name" value="Chloro_Bact_Ser_Proteases"/>
</dbReference>
<evidence type="ECO:0000256" key="2">
    <source>
        <dbReference type="ARBA" id="ARBA00022670"/>
    </source>
</evidence>
<evidence type="ECO:0000256" key="5">
    <source>
        <dbReference type="ARBA" id="ARBA00022764"/>
    </source>
</evidence>
<dbReference type="Gene3D" id="2.30.42.10">
    <property type="match status" value="2"/>
</dbReference>
<dbReference type="PRINTS" id="PR00834">
    <property type="entry name" value="PROTEASES2C"/>
</dbReference>
<feature type="domain" description="PDZ" evidence="11">
    <location>
        <begin position="380"/>
        <end position="442"/>
    </location>
</feature>
<evidence type="ECO:0000256" key="7">
    <source>
        <dbReference type="ARBA" id="ARBA00022825"/>
    </source>
</evidence>
<evidence type="ECO:0000256" key="10">
    <source>
        <dbReference type="SAM" id="SignalP"/>
    </source>
</evidence>
<evidence type="ECO:0000256" key="3">
    <source>
        <dbReference type="ARBA" id="ARBA00022729"/>
    </source>
</evidence>
<dbReference type="InterPro" id="IPR009003">
    <property type="entry name" value="Peptidase_S1_PA"/>
</dbReference>
<feature type="binding site" evidence="9">
    <location>
        <position position="120"/>
    </location>
    <ligand>
        <name>substrate</name>
    </ligand>
</feature>
<dbReference type="InterPro" id="IPR001940">
    <property type="entry name" value="Peptidase_S1C"/>
</dbReference>
<dbReference type="EMBL" id="UXAT02000020">
    <property type="protein sequence ID" value="VUX46695.1"/>
    <property type="molecule type" value="Genomic_DNA"/>
</dbReference>
<keyword evidence="13" id="KW-1185">Reference proteome</keyword>
<dbReference type="PROSITE" id="PS50106">
    <property type="entry name" value="PDZ"/>
    <property type="match status" value="2"/>
</dbReference>
<evidence type="ECO:0000256" key="4">
    <source>
        <dbReference type="ARBA" id="ARBA00022737"/>
    </source>
</evidence>
<dbReference type="InterPro" id="IPR041489">
    <property type="entry name" value="PDZ_6"/>
</dbReference>
<dbReference type="SUPFAM" id="SSF50494">
    <property type="entry name" value="Trypsin-like serine proteases"/>
    <property type="match status" value="1"/>
</dbReference>
<dbReference type="Gene3D" id="2.40.10.120">
    <property type="match status" value="1"/>
</dbReference>
<reference evidence="12" key="1">
    <citation type="submission" date="2018-11" db="EMBL/GenBank/DDBJ databases">
        <authorList>
            <person name="Onetto C."/>
        </authorList>
    </citation>
    <scope>NUCLEOTIDE SEQUENCE [LARGE SCALE GENOMIC DNA]</scope>
</reference>
<gene>
    <name evidence="12" type="primary">degP</name>
    <name evidence="12" type="ORF">DF3PA_270022</name>
</gene>
<dbReference type="SMART" id="SM00228">
    <property type="entry name" value="PDZ"/>
    <property type="match status" value="2"/>
</dbReference>
<dbReference type="AlphaFoldDB" id="A0A564WDZ8"/>
<keyword evidence="6 12" id="KW-0378">Hydrolase</keyword>
<feature type="active site" description="Charge relay system" evidence="8">
    <location>
        <position position="150"/>
    </location>
</feature>
<keyword evidence="7" id="KW-0720">Serine protease</keyword>